<dbReference type="Proteomes" id="UP000235162">
    <property type="component" value="Unassembled WGS sequence"/>
</dbReference>
<name>A0AAP8MG24_9GAMM</name>
<organism evidence="2 3">
    <name type="scientific">Halioglobus japonicus</name>
    <dbReference type="NCBI Taxonomy" id="930805"/>
    <lineage>
        <taxon>Bacteria</taxon>
        <taxon>Pseudomonadati</taxon>
        <taxon>Pseudomonadota</taxon>
        <taxon>Gammaproteobacteria</taxon>
        <taxon>Cellvibrionales</taxon>
        <taxon>Halieaceae</taxon>
        <taxon>Halioglobus</taxon>
    </lineage>
</organism>
<evidence type="ECO:0000259" key="1">
    <source>
        <dbReference type="PROSITE" id="PS51464"/>
    </source>
</evidence>
<dbReference type="InterPro" id="IPR050099">
    <property type="entry name" value="SIS_GmhA/DiaA_subfam"/>
</dbReference>
<comment type="caution">
    <text evidence="2">The sequence shown here is derived from an EMBL/GenBank/DDBJ whole genome shotgun (WGS) entry which is preliminary data.</text>
</comment>
<dbReference type="Gene3D" id="3.40.50.10490">
    <property type="entry name" value="Glucose-6-phosphate isomerase like protein, domain 1"/>
    <property type="match status" value="1"/>
</dbReference>
<dbReference type="PANTHER" id="PTHR30390:SF6">
    <property type="entry name" value="DNAA INITIATOR-ASSOCIATING PROTEIN DIAA"/>
    <property type="match status" value="1"/>
</dbReference>
<dbReference type="PROSITE" id="PS51464">
    <property type="entry name" value="SIS"/>
    <property type="match status" value="1"/>
</dbReference>
<keyword evidence="3" id="KW-1185">Reference proteome</keyword>
<dbReference type="RefSeq" id="WP_066050509.1">
    <property type="nucleotide sequence ID" value="NZ_BMYL01000001.1"/>
</dbReference>
<dbReference type="EMBL" id="PKUR01000001">
    <property type="protein sequence ID" value="PLW87141.1"/>
    <property type="molecule type" value="Genomic_DNA"/>
</dbReference>
<dbReference type="KEGG" id="hja:BST95_17585"/>
<evidence type="ECO:0000313" key="2">
    <source>
        <dbReference type="EMBL" id="PLW87141.1"/>
    </source>
</evidence>
<protein>
    <submittedName>
        <fullName evidence="2">SIS domain-containing protein</fullName>
    </submittedName>
</protein>
<reference evidence="2 3" key="1">
    <citation type="submission" date="2018-01" db="EMBL/GenBank/DDBJ databases">
        <title>The draft genome sequence of Halioglobus japonicus S1-36.</title>
        <authorList>
            <person name="Du Z.-J."/>
            <person name="Shi M.-J."/>
        </authorList>
    </citation>
    <scope>NUCLEOTIDE SEQUENCE [LARGE SCALE GENOMIC DNA]</scope>
    <source>
        <strain evidence="2 3">S1-36</strain>
    </source>
</reference>
<dbReference type="GO" id="GO:1901135">
    <property type="term" value="P:carbohydrate derivative metabolic process"/>
    <property type="evidence" value="ECO:0007669"/>
    <property type="project" value="InterPro"/>
</dbReference>
<feature type="domain" description="SIS" evidence="1">
    <location>
        <begin position="36"/>
        <end position="189"/>
    </location>
</feature>
<dbReference type="AlphaFoldDB" id="A0AAP8MG24"/>
<accession>A0AAP8MG24</accession>
<dbReference type="Pfam" id="PF13580">
    <property type="entry name" value="SIS_2"/>
    <property type="match status" value="1"/>
</dbReference>
<dbReference type="GO" id="GO:0097367">
    <property type="term" value="F:carbohydrate derivative binding"/>
    <property type="evidence" value="ECO:0007669"/>
    <property type="project" value="InterPro"/>
</dbReference>
<proteinExistence type="predicted"/>
<dbReference type="InterPro" id="IPR046348">
    <property type="entry name" value="SIS_dom_sf"/>
</dbReference>
<dbReference type="PANTHER" id="PTHR30390">
    <property type="entry name" value="SEDOHEPTULOSE 7-PHOSPHATE ISOMERASE / DNAA INITIATOR-ASSOCIATING FACTOR FOR REPLICATION INITIATION"/>
    <property type="match status" value="1"/>
</dbReference>
<dbReference type="InterPro" id="IPR001347">
    <property type="entry name" value="SIS_dom"/>
</dbReference>
<evidence type="ECO:0000313" key="3">
    <source>
        <dbReference type="Proteomes" id="UP000235162"/>
    </source>
</evidence>
<dbReference type="SUPFAM" id="SSF53697">
    <property type="entry name" value="SIS domain"/>
    <property type="match status" value="1"/>
</dbReference>
<sequence length="189" mass="19790">MDHYQIIAERFQGTLESAAMSVDQLADPIASAAELSTQALLQDRKIISCGSGVDAALAQLLCTSLLYSVGEERPALPALNICTDNSIPGSIPAAGRFSHSLRALGQEGDVLLAISSSLDPDPAILEALRCANDRGMTSLTLCAGAALADAHFSIAVNGTCRRTVVELHTMVLQTLCQLIEANLFGIGHS</sequence>
<gene>
    <name evidence="2" type="ORF">C0029_00635</name>
</gene>